<reference evidence="7" key="1">
    <citation type="journal article" date="2016" name="Proc. Natl. Acad. Sci. U.S.A.">
        <title>Functional and topological diversity of LOV domain photoreceptors.</title>
        <authorList>
            <person name="Glantz S.T."/>
            <person name="Carpenter E.J."/>
            <person name="Melkonian M."/>
            <person name="Gardner K.H."/>
            <person name="Boyden E.S."/>
            <person name="Wong G.K."/>
            <person name="Chow B.Y."/>
        </authorList>
    </citation>
    <scope>NUCLEOTIDE SEQUENCE</scope>
    <source>
        <strain evidence="7">DBYD_2058813</strain>
    </source>
</reference>
<keyword evidence="3" id="KW-0157">Chromophore</keyword>
<dbReference type="InterPro" id="IPR046347">
    <property type="entry name" value="bZIP_sf"/>
</dbReference>
<feature type="domain" description="BZIP" evidence="6">
    <location>
        <begin position="190"/>
        <end position="238"/>
    </location>
</feature>
<evidence type="ECO:0000259" key="6">
    <source>
        <dbReference type="PROSITE" id="PS50217"/>
    </source>
</evidence>
<dbReference type="GO" id="GO:0005634">
    <property type="term" value="C:nucleus"/>
    <property type="evidence" value="ECO:0007669"/>
    <property type="project" value="TreeGrafter"/>
</dbReference>
<proteinExistence type="evidence at transcript level"/>
<evidence type="ECO:0000256" key="4">
    <source>
        <dbReference type="SAM" id="MobiDB-lite"/>
    </source>
</evidence>
<dbReference type="FunFam" id="3.30.450.20:FF:000135">
    <property type="entry name" value="Ptaureo1a lov2 domain"/>
    <property type="match status" value="1"/>
</dbReference>
<feature type="domain" description="PAS" evidence="5">
    <location>
        <begin position="326"/>
        <end position="375"/>
    </location>
</feature>
<dbReference type="SMART" id="SM00338">
    <property type="entry name" value="BRLZ"/>
    <property type="match status" value="1"/>
</dbReference>
<dbReference type="NCBIfam" id="TIGR00229">
    <property type="entry name" value="sensory_box"/>
    <property type="match status" value="1"/>
</dbReference>
<dbReference type="Pfam" id="PF00170">
    <property type="entry name" value="bZIP_1"/>
    <property type="match status" value="1"/>
</dbReference>
<dbReference type="InterPro" id="IPR004827">
    <property type="entry name" value="bZIP"/>
</dbReference>
<dbReference type="Gene3D" id="1.20.5.170">
    <property type="match status" value="1"/>
</dbReference>
<evidence type="ECO:0000259" key="5">
    <source>
        <dbReference type="PROSITE" id="PS50112"/>
    </source>
</evidence>
<dbReference type="PROSITE" id="PS50112">
    <property type="entry name" value="PAS"/>
    <property type="match status" value="1"/>
</dbReference>
<evidence type="ECO:0000256" key="2">
    <source>
        <dbReference type="ARBA" id="ARBA00022643"/>
    </source>
</evidence>
<evidence type="ECO:0000256" key="3">
    <source>
        <dbReference type="ARBA" id="ARBA00022991"/>
    </source>
</evidence>
<keyword evidence="2" id="KW-0288">FMN</keyword>
<feature type="region of interest" description="Disordered" evidence="4">
    <location>
        <begin position="130"/>
        <end position="207"/>
    </location>
</feature>
<protein>
    <submittedName>
        <fullName evidence="7">Putative LOV domain-containing protein</fullName>
    </submittedName>
</protein>
<dbReference type="Pfam" id="PF13426">
    <property type="entry name" value="PAS_9"/>
    <property type="match status" value="1"/>
</dbReference>
<dbReference type="PROSITE" id="PS50217">
    <property type="entry name" value="BZIP"/>
    <property type="match status" value="1"/>
</dbReference>
<dbReference type="SUPFAM" id="SSF55785">
    <property type="entry name" value="PYP-like sensor domain (PAS domain)"/>
    <property type="match status" value="1"/>
</dbReference>
<feature type="compositionally biased region" description="Acidic residues" evidence="4">
    <location>
        <begin position="160"/>
        <end position="171"/>
    </location>
</feature>
<dbReference type="Gene3D" id="3.30.450.20">
    <property type="entry name" value="PAS domain"/>
    <property type="match status" value="1"/>
</dbReference>
<evidence type="ECO:0000313" key="7">
    <source>
        <dbReference type="EMBL" id="AML76730.1"/>
    </source>
</evidence>
<dbReference type="PANTHER" id="PTHR47429:SF2">
    <property type="entry name" value="PROTEIN TWIN LOV 1"/>
    <property type="match status" value="1"/>
</dbReference>
<dbReference type="CDD" id="cd00130">
    <property type="entry name" value="PAS"/>
    <property type="match status" value="1"/>
</dbReference>
<dbReference type="AlphaFoldDB" id="A0A126WXF1"/>
<sequence length="437" mass="49694">MIPNNMNNLSIQNRGLIPSHMSNYSYPPQIAVSQPKFGPSSALARTADYVNINEIFSEYYYAPEMEQMQAQNNMMQLQQNEIYENQNFFDNPSNEHEFLNCLFNNTDQVQQPMSIQANPNQLMPGLLQSSNNSSTYAVPMRVPPMPRQPIPMRNFSDINNSEDNDYDDADNTDPNKKKRKYRIDGKELTTQQKIERRERNREHAKRSRIRKKVLLDSLQDQLAALRGENTKLRRVVAERIPHLAQSILERCTTEESQLLASDSESDTNNTSSKGNTAPAFMRTGNSSEAHHASDPRKALMVPDFRLISSLITSQQNFVVSDPSLPDNPIVYASEGFCKLTGYKRQEVLGRNCRFLQGPETDQRAVNMIRRGISEGRDVSVCLLNYKSDGTPFWNQFFVAALRGADGNVVNFVGVQCEVNTLPISQLKDRVKKMPLPF</sequence>
<dbReference type="SUPFAM" id="SSF57959">
    <property type="entry name" value="Leucine zipper domain"/>
    <property type="match status" value="1"/>
</dbReference>
<dbReference type="CDD" id="cd14809">
    <property type="entry name" value="bZIP_AUREO-like"/>
    <property type="match status" value="1"/>
</dbReference>
<feature type="region of interest" description="Disordered" evidence="4">
    <location>
        <begin position="258"/>
        <end position="295"/>
    </location>
</feature>
<feature type="compositionally biased region" description="Basic and acidic residues" evidence="4">
    <location>
        <begin position="182"/>
        <end position="201"/>
    </location>
</feature>
<dbReference type="EMBL" id="KU698619">
    <property type="protein sequence ID" value="AML76730.1"/>
    <property type="molecule type" value="mRNA"/>
</dbReference>
<keyword evidence="1" id="KW-0285">Flavoprotein</keyword>
<organism evidence="7">
    <name type="scientific">Synura petersenii</name>
    <dbReference type="NCBI Taxonomy" id="52555"/>
    <lineage>
        <taxon>Eukaryota</taxon>
        <taxon>Sar</taxon>
        <taxon>Stramenopiles</taxon>
        <taxon>Ochrophyta</taxon>
        <taxon>Synurophyceae</taxon>
        <taxon>Synurales</taxon>
        <taxon>Mallomonadaceae</taxon>
        <taxon>Synura</taxon>
    </lineage>
</organism>
<dbReference type="GO" id="GO:0003700">
    <property type="term" value="F:DNA-binding transcription factor activity"/>
    <property type="evidence" value="ECO:0007669"/>
    <property type="project" value="InterPro"/>
</dbReference>
<accession>A0A126WXF1</accession>
<dbReference type="InterPro" id="IPR000014">
    <property type="entry name" value="PAS"/>
</dbReference>
<dbReference type="InterPro" id="IPR035965">
    <property type="entry name" value="PAS-like_dom_sf"/>
</dbReference>
<name>A0A126WXF1_9STRA</name>
<dbReference type="PANTHER" id="PTHR47429">
    <property type="entry name" value="PROTEIN TWIN LOV 1"/>
    <property type="match status" value="1"/>
</dbReference>
<evidence type="ECO:0000256" key="1">
    <source>
        <dbReference type="ARBA" id="ARBA00022630"/>
    </source>
</evidence>